<dbReference type="PANTHER" id="PTHR43153:SF1">
    <property type="entry name" value="ELECTRON TRANSFER FLAVOPROTEIN SUBUNIT ALPHA, MITOCHONDRIAL"/>
    <property type="match status" value="1"/>
</dbReference>
<dbReference type="SMART" id="SM00893">
    <property type="entry name" value="ETF"/>
    <property type="match status" value="1"/>
</dbReference>
<dbReference type="InterPro" id="IPR014731">
    <property type="entry name" value="ETF_asu_C"/>
</dbReference>
<name>A0ABT1Y8R5_9FIRM</name>
<sequence>MGIFQTVFVYADKTEMLAELCAGGKQLGSQVCALVLGPKEEVDKAFSYGADSVYHLGELKDRRIEDYTETIIHLVQKEKPELILIRSSKRAKLIAGRLAAELKTSVLTDVMEFTVDNNELHTKRLVYGGAGLKREYSTSEVVVATVGGGVFEALIEDNSRKGNIVEVDFVQPAHPVRCIEIRKKESESVNLSAAKCVVGVGRGFAKQEDLTLAKDLANLIGAEVGCSRPIAEGENWLPKERYIGVSGAMVKPDVYVAIGISGQIQHMVGANSAKTIVAINKDKAAPIFKQADYGIVGDLYTVLPALIEKIKVSK</sequence>
<dbReference type="RefSeq" id="WP_089610531.1">
    <property type="nucleotide sequence ID" value="NZ_CP022121.1"/>
</dbReference>
<dbReference type="InterPro" id="IPR029035">
    <property type="entry name" value="DHS-like_NAD/FAD-binding_dom"/>
</dbReference>
<gene>
    <name evidence="3" type="ORF">NVS47_15785</name>
</gene>
<dbReference type="Pfam" id="PF01012">
    <property type="entry name" value="ETF"/>
    <property type="match status" value="1"/>
</dbReference>
<dbReference type="Proteomes" id="UP001524944">
    <property type="component" value="Unassembled WGS sequence"/>
</dbReference>
<dbReference type="InterPro" id="IPR014730">
    <property type="entry name" value="ETF_a/b_N"/>
</dbReference>
<dbReference type="InterPro" id="IPR001308">
    <property type="entry name" value="ETF_a/FixB"/>
</dbReference>
<dbReference type="SUPFAM" id="SSF52402">
    <property type="entry name" value="Adenine nucleotide alpha hydrolases-like"/>
    <property type="match status" value="1"/>
</dbReference>
<evidence type="ECO:0000259" key="2">
    <source>
        <dbReference type="SMART" id="SM00893"/>
    </source>
</evidence>
<comment type="caution">
    <text evidence="3">The sequence shown here is derived from an EMBL/GenBank/DDBJ whole genome shotgun (WGS) entry which is preliminary data.</text>
</comment>
<accession>A0ABT1Y8R5</accession>
<evidence type="ECO:0000256" key="1">
    <source>
        <dbReference type="ARBA" id="ARBA00005817"/>
    </source>
</evidence>
<feature type="domain" description="Electron transfer flavoprotein alpha/beta-subunit N-terminal" evidence="2">
    <location>
        <begin position="7"/>
        <end position="185"/>
    </location>
</feature>
<evidence type="ECO:0000313" key="4">
    <source>
        <dbReference type="Proteomes" id="UP001524944"/>
    </source>
</evidence>
<organism evidence="3 4">
    <name type="scientific">Dehalobacterium formicoaceticum</name>
    <dbReference type="NCBI Taxonomy" id="51515"/>
    <lineage>
        <taxon>Bacteria</taxon>
        <taxon>Bacillati</taxon>
        <taxon>Bacillota</taxon>
        <taxon>Clostridia</taxon>
        <taxon>Eubacteriales</taxon>
        <taxon>Peptococcaceae</taxon>
        <taxon>Dehalobacterium</taxon>
    </lineage>
</organism>
<dbReference type="InterPro" id="IPR014729">
    <property type="entry name" value="Rossmann-like_a/b/a_fold"/>
</dbReference>
<dbReference type="Gene3D" id="3.40.50.620">
    <property type="entry name" value="HUPs"/>
    <property type="match status" value="1"/>
</dbReference>
<keyword evidence="4" id="KW-1185">Reference proteome</keyword>
<dbReference type="Pfam" id="PF00766">
    <property type="entry name" value="ETF_alpha"/>
    <property type="match status" value="1"/>
</dbReference>
<dbReference type="Gene3D" id="3.40.50.1220">
    <property type="entry name" value="TPP-binding domain"/>
    <property type="match status" value="1"/>
</dbReference>
<dbReference type="EMBL" id="JANPWE010000014">
    <property type="protein sequence ID" value="MCR6546953.1"/>
    <property type="molecule type" value="Genomic_DNA"/>
</dbReference>
<proteinExistence type="inferred from homology"/>
<comment type="similarity">
    <text evidence="1">Belongs to the ETF alpha-subunit/FixB family.</text>
</comment>
<reference evidence="3 4" key="1">
    <citation type="submission" date="2022-08" db="EMBL/GenBank/DDBJ databases">
        <title>Proteogenomics of the novel Dehalobacterium formicoaceticum strain EZ94 highlights a key role of methyltransferases during anaerobic dichloromethane degradation.</title>
        <authorList>
            <person name="Wasmund K."/>
        </authorList>
    </citation>
    <scope>NUCLEOTIDE SEQUENCE [LARGE SCALE GENOMIC DNA]</scope>
    <source>
        <strain evidence="3 4">EZ94</strain>
    </source>
</reference>
<dbReference type="PIRSF" id="PIRSF000089">
    <property type="entry name" value="Electra_flavoP_a"/>
    <property type="match status" value="1"/>
</dbReference>
<dbReference type="PANTHER" id="PTHR43153">
    <property type="entry name" value="ELECTRON TRANSFER FLAVOPROTEIN ALPHA"/>
    <property type="match status" value="1"/>
</dbReference>
<protein>
    <submittedName>
        <fullName evidence="3">FAD-binding protein</fullName>
    </submittedName>
</protein>
<dbReference type="SUPFAM" id="SSF52467">
    <property type="entry name" value="DHS-like NAD/FAD-binding domain"/>
    <property type="match status" value="1"/>
</dbReference>
<evidence type="ECO:0000313" key="3">
    <source>
        <dbReference type="EMBL" id="MCR6546953.1"/>
    </source>
</evidence>